<reference evidence="1 2" key="1">
    <citation type="submission" date="2023-07" db="EMBL/GenBank/DDBJ databases">
        <title>Sorghum-associated microbial communities from plants grown in Nebraska, USA.</title>
        <authorList>
            <person name="Schachtman D."/>
        </authorList>
    </citation>
    <scope>NUCLEOTIDE SEQUENCE [LARGE SCALE GENOMIC DNA]</scope>
    <source>
        <strain evidence="1 2">DS1027</strain>
    </source>
</reference>
<organism evidence="1 2">
    <name type="scientific">Novosphingobium capsulatum</name>
    <dbReference type="NCBI Taxonomy" id="13688"/>
    <lineage>
        <taxon>Bacteria</taxon>
        <taxon>Pseudomonadati</taxon>
        <taxon>Pseudomonadota</taxon>
        <taxon>Alphaproteobacteria</taxon>
        <taxon>Sphingomonadales</taxon>
        <taxon>Sphingomonadaceae</taxon>
        <taxon>Novosphingobium</taxon>
    </lineage>
</organism>
<dbReference type="RefSeq" id="WP_309805352.1">
    <property type="nucleotide sequence ID" value="NZ_JAVDRD010000005.1"/>
</dbReference>
<proteinExistence type="predicted"/>
<evidence type="ECO:0000313" key="1">
    <source>
        <dbReference type="EMBL" id="MDR6511485.1"/>
    </source>
</evidence>
<comment type="caution">
    <text evidence="1">The sequence shown here is derived from an EMBL/GenBank/DDBJ whole genome shotgun (WGS) entry which is preliminary data.</text>
</comment>
<accession>A0ABU1MMB8</accession>
<dbReference type="EMBL" id="JAVDRD010000005">
    <property type="protein sequence ID" value="MDR6511485.1"/>
    <property type="molecule type" value="Genomic_DNA"/>
</dbReference>
<sequence>MTNDYPLDLHGPEPLADFWTATEQHRAGQITRDDLRKAWTANGWGKCIPAGLAREMVDG</sequence>
<protein>
    <submittedName>
        <fullName evidence="1">Uncharacterized protein</fullName>
    </submittedName>
</protein>
<evidence type="ECO:0000313" key="2">
    <source>
        <dbReference type="Proteomes" id="UP001184150"/>
    </source>
</evidence>
<gene>
    <name evidence="1" type="ORF">J2792_002357</name>
</gene>
<dbReference type="Proteomes" id="UP001184150">
    <property type="component" value="Unassembled WGS sequence"/>
</dbReference>
<name>A0ABU1MMB8_9SPHN</name>
<keyword evidence="2" id="KW-1185">Reference proteome</keyword>